<keyword evidence="1" id="KW-1133">Transmembrane helix</keyword>
<organism evidence="2 3">
    <name type="scientific">Bradyrhizobium icense</name>
    <dbReference type="NCBI Taxonomy" id="1274631"/>
    <lineage>
        <taxon>Bacteria</taxon>
        <taxon>Pseudomonadati</taxon>
        <taxon>Pseudomonadota</taxon>
        <taxon>Alphaproteobacteria</taxon>
        <taxon>Hyphomicrobiales</taxon>
        <taxon>Nitrobacteraceae</taxon>
        <taxon>Bradyrhizobium</taxon>
    </lineage>
</organism>
<protein>
    <submittedName>
        <fullName evidence="2">Uncharacterized protein</fullName>
    </submittedName>
</protein>
<dbReference type="EMBL" id="CP016428">
    <property type="protein sequence ID" value="ANW01723.1"/>
    <property type="molecule type" value="Genomic_DNA"/>
</dbReference>
<dbReference type="AlphaFoldDB" id="A0A1B1UG61"/>
<evidence type="ECO:0000313" key="3">
    <source>
        <dbReference type="Proteomes" id="UP000092839"/>
    </source>
</evidence>
<evidence type="ECO:0000313" key="2">
    <source>
        <dbReference type="EMBL" id="ANW01723.1"/>
    </source>
</evidence>
<name>A0A1B1UG61_9BRAD</name>
<feature type="transmembrane region" description="Helical" evidence="1">
    <location>
        <begin position="53"/>
        <end position="72"/>
    </location>
</feature>
<dbReference type="Proteomes" id="UP000092839">
    <property type="component" value="Chromosome"/>
</dbReference>
<dbReference type="KEGG" id="bic:LMTR13_17675"/>
<reference evidence="2 3" key="1">
    <citation type="submission" date="2016-07" db="EMBL/GenBank/DDBJ databases">
        <title>Complete genome sequence of Bradyrhizobium icense LMTR 13T, a potential inoculant strain isolated from lima bean (Phaseolus lunatus) in Peru.</title>
        <authorList>
            <person name="Ormeno-Orrillo E."/>
            <person name="Duran D."/>
            <person name="Rogel M.A."/>
            <person name="Rey L."/>
            <person name="Imperial J."/>
            <person name="Ruiz-Argueso T."/>
            <person name="Martinez-Romero E."/>
        </authorList>
    </citation>
    <scope>NUCLEOTIDE SEQUENCE [LARGE SCALE GENOMIC DNA]</scope>
    <source>
        <strain evidence="2 3">LMTR 13</strain>
    </source>
</reference>
<keyword evidence="1" id="KW-0812">Transmembrane</keyword>
<keyword evidence="3" id="KW-1185">Reference proteome</keyword>
<keyword evidence="1" id="KW-0472">Membrane</keyword>
<dbReference type="RefSeq" id="WP_065728956.1">
    <property type="nucleotide sequence ID" value="NZ_CP016428.1"/>
</dbReference>
<evidence type="ECO:0000256" key="1">
    <source>
        <dbReference type="SAM" id="Phobius"/>
    </source>
</evidence>
<gene>
    <name evidence="2" type="ORF">LMTR13_17675</name>
</gene>
<proteinExistence type="predicted"/>
<sequence length="74" mass="8104">MTLIWLGVLLVFVGVLQMAFQPIWRDRLSGRRRLRSSDTLEPERPAGGFGLKLNWPGLVLVALGAAFLLAGATI</sequence>
<accession>A0A1B1UG61</accession>